<dbReference type="AlphaFoldDB" id="A0A2M4C227"/>
<feature type="region of interest" description="Disordered" evidence="6">
    <location>
        <begin position="1"/>
        <end position="35"/>
    </location>
</feature>
<evidence type="ECO:0000256" key="6">
    <source>
        <dbReference type="SAM" id="MobiDB-lite"/>
    </source>
</evidence>
<proteinExistence type="predicted"/>
<feature type="compositionally biased region" description="Low complexity" evidence="6">
    <location>
        <begin position="133"/>
        <end position="142"/>
    </location>
</feature>
<feature type="transmembrane region" description="Helical" evidence="7">
    <location>
        <begin position="87"/>
        <end position="105"/>
    </location>
</feature>
<evidence type="ECO:0000256" key="2">
    <source>
        <dbReference type="ARBA" id="ARBA00022824"/>
    </source>
</evidence>
<dbReference type="GO" id="GO:0031410">
    <property type="term" value="C:cytoplasmic vesicle"/>
    <property type="evidence" value="ECO:0007669"/>
    <property type="project" value="UniProtKB-KW"/>
</dbReference>
<keyword evidence="4 7" id="KW-0472">Membrane</keyword>
<evidence type="ECO:0000256" key="3">
    <source>
        <dbReference type="ARBA" id="ARBA00022989"/>
    </source>
</evidence>
<feature type="region of interest" description="Disordered" evidence="6">
    <location>
        <begin position="112"/>
        <end position="154"/>
    </location>
</feature>
<name>A0A2M4C227_9DIPT</name>
<dbReference type="EMBL" id="GGFJ01010249">
    <property type="protein sequence ID" value="MBW59390.1"/>
    <property type="molecule type" value="Transcribed_RNA"/>
</dbReference>
<keyword evidence="1 7" id="KW-0812">Transmembrane</keyword>
<reference evidence="8" key="1">
    <citation type="submission" date="2018-01" db="EMBL/GenBank/DDBJ databases">
        <title>An insight into the sialome of Amazonian anophelines.</title>
        <authorList>
            <person name="Ribeiro J.M."/>
            <person name="Scarpassa V."/>
            <person name="Calvo E."/>
        </authorList>
    </citation>
    <scope>NUCLEOTIDE SEQUENCE</scope>
    <source>
        <tissue evidence="8">Salivary glands</tissue>
    </source>
</reference>
<evidence type="ECO:0000256" key="4">
    <source>
        <dbReference type="ARBA" id="ARBA00023136"/>
    </source>
</evidence>
<accession>A0A2M4C227</accession>
<keyword evidence="2" id="KW-0256">Endoplasmic reticulum</keyword>
<dbReference type="InterPro" id="IPR019013">
    <property type="entry name" value="Vma21"/>
</dbReference>
<evidence type="ECO:0000256" key="7">
    <source>
        <dbReference type="SAM" id="Phobius"/>
    </source>
</evidence>
<organism evidence="8">
    <name type="scientific">Anopheles marajoara</name>
    <dbReference type="NCBI Taxonomy" id="58244"/>
    <lineage>
        <taxon>Eukaryota</taxon>
        <taxon>Metazoa</taxon>
        <taxon>Ecdysozoa</taxon>
        <taxon>Arthropoda</taxon>
        <taxon>Hexapoda</taxon>
        <taxon>Insecta</taxon>
        <taxon>Pterygota</taxon>
        <taxon>Neoptera</taxon>
        <taxon>Endopterygota</taxon>
        <taxon>Diptera</taxon>
        <taxon>Nematocera</taxon>
        <taxon>Culicoidea</taxon>
        <taxon>Culicidae</taxon>
        <taxon>Anophelinae</taxon>
        <taxon>Anopheles</taxon>
    </lineage>
</organism>
<keyword evidence="5" id="KW-0968">Cytoplasmic vesicle</keyword>
<sequence>MTRKNATSKRAANQEQPPTPPEVEDVPRGPTYQEIDDGITSRQSLVAMAWLLFYSTAMFTLPFVAFYGARYSLSHYLQIEGFPNTCGSVTAAVLVVNAIIMLYALRGYEDAQEDDREARQKAELNAGGEQQDQEQQQRQHQQPQKKRAKSKKAN</sequence>
<evidence type="ECO:0000313" key="8">
    <source>
        <dbReference type="EMBL" id="MBW59390.1"/>
    </source>
</evidence>
<evidence type="ECO:0000256" key="5">
    <source>
        <dbReference type="ARBA" id="ARBA00023329"/>
    </source>
</evidence>
<feature type="transmembrane region" description="Helical" evidence="7">
    <location>
        <begin position="45"/>
        <end position="67"/>
    </location>
</feature>
<dbReference type="Pfam" id="PF09446">
    <property type="entry name" value="VMA21"/>
    <property type="match status" value="1"/>
</dbReference>
<keyword evidence="3 7" id="KW-1133">Transmembrane helix</keyword>
<dbReference type="GO" id="GO:0070072">
    <property type="term" value="P:vacuolar proton-transporting V-type ATPase complex assembly"/>
    <property type="evidence" value="ECO:0007669"/>
    <property type="project" value="InterPro"/>
</dbReference>
<protein>
    <submittedName>
        <fullName evidence="8">Uncharacterized protein</fullName>
    </submittedName>
</protein>
<feature type="compositionally biased region" description="Basic residues" evidence="6">
    <location>
        <begin position="143"/>
        <end position="154"/>
    </location>
</feature>
<evidence type="ECO:0000256" key="1">
    <source>
        <dbReference type="ARBA" id="ARBA00022692"/>
    </source>
</evidence>